<dbReference type="EMBL" id="JAPMXC010000001">
    <property type="protein sequence ID" value="MCY0387384.1"/>
    <property type="molecule type" value="Genomic_DNA"/>
</dbReference>
<dbReference type="Proteomes" id="UP001082899">
    <property type="component" value="Unassembled WGS sequence"/>
</dbReference>
<dbReference type="CDD" id="cd02440">
    <property type="entry name" value="AdoMet_MTases"/>
    <property type="match status" value="1"/>
</dbReference>
<comment type="caution">
    <text evidence="1">The sequence shown here is derived from an EMBL/GenBank/DDBJ whole genome shotgun (WGS) entry which is preliminary data.</text>
</comment>
<evidence type="ECO:0000313" key="1">
    <source>
        <dbReference type="EMBL" id="MCY0387384.1"/>
    </source>
</evidence>
<sequence>METVGKETPPAGFDQAYFENMFAASDDPWQFRQRWYERRKRALTLAMLPKARYASGFEPGCANGELAAELATRCERLLASDGSPRAAALAEERLVDATHVRVERLILPENWPDERFDLVVISELGYYLDSAQRDVLGARIEASLLPGGTFLACHWRYPIEGWEASGDDVHAAFDARAGLHRLAHYEDADMLLDVWSNDPRSVAHCEGL</sequence>
<proteinExistence type="predicted"/>
<dbReference type="RefSeq" id="WP_267847128.1">
    <property type="nucleotide sequence ID" value="NZ_JAPMXC010000001.1"/>
</dbReference>
<keyword evidence="1" id="KW-0808">Transferase</keyword>
<accession>A0ABT3ZLH1</accession>
<dbReference type="Gene3D" id="3.40.50.150">
    <property type="entry name" value="Vaccinia Virus protein VP39"/>
    <property type="match status" value="1"/>
</dbReference>
<dbReference type="InterPro" id="IPR029063">
    <property type="entry name" value="SAM-dependent_MTases_sf"/>
</dbReference>
<dbReference type="GO" id="GO:0032259">
    <property type="term" value="P:methylation"/>
    <property type="evidence" value="ECO:0007669"/>
    <property type="project" value="UniProtKB-KW"/>
</dbReference>
<organism evidence="1 2">
    <name type="scientific">Robbsia betulipollinis</name>
    <dbReference type="NCBI Taxonomy" id="2981849"/>
    <lineage>
        <taxon>Bacteria</taxon>
        <taxon>Pseudomonadati</taxon>
        <taxon>Pseudomonadota</taxon>
        <taxon>Betaproteobacteria</taxon>
        <taxon>Burkholderiales</taxon>
        <taxon>Burkholderiaceae</taxon>
        <taxon>Robbsia</taxon>
    </lineage>
</organism>
<dbReference type="Pfam" id="PF05401">
    <property type="entry name" value="NodS"/>
    <property type="match status" value="1"/>
</dbReference>
<evidence type="ECO:0000313" key="2">
    <source>
        <dbReference type="Proteomes" id="UP001082899"/>
    </source>
</evidence>
<dbReference type="GO" id="GO:0008168">
    <property type="term" value="F:methyltransferase activity"/>
    <property type="evidence" value="ECO:0007669"/>
    <property type="project" value="UniProtKB-KW"/>
</dbReference>
<gene>
    <name evidence="1" type="ORF">OVY01_09075</name>
</gene>
<keyword evidence="2" id="KW-1185">Reference proteome</keyword>
<reference evidence="1" key="1">
    <citation type="submission" date="2022-11" db="EMBL/GenBank/DDBJ databases">
        <title>Robbsia betulipollinis sp. nov., isolated from pollen of birch (Betula pendula).</title>
        <authorList>
            <person name="Shi H."/>
            <person name="Ambika Manirajan B."/>
            <person name="Ratering S."/>
            <person name="Geissler-Plaum R."/>
            <person name="Schnell S."/>
        </authorList>
    </citation>
    <scope>NUCLEOTIDE SEQUENCE</scope>
    <source>
        <strain evidence="1">Bb-Pol-6</strain>
    </source>
</reference>
<keyword evidence="1" id="KW-0489">Methyltransferase</keyword>
<name>A0ABT3ZLH1_9BURK</name>
<protein>
    <submittedName>
        <fullName evidence="1">SAM-dependent methyltransferase</fullName>
    </submittedName>
</protein>
<dbReference type="SUPFAM" id="SSF53335">
    <property type="entry name" value="S-adenosyl-L-methionine-dependent methyltransferases"/>
    <property type="match status" value="1"/>
</dbReference>
<dbReference type="InterPro" id="IPR008715">
    <property type="entry name" value="SAM-MeTfrase_NodS-like"/>
</dbReference>